<protein>
    <recommendedName>
        <fullName evidence="2">Protein-L-isoaspartate O-methyltransferase</fullName>
    </recommendedName>
    <alternativeName>
        <fullName evidence="3">Protein L-isoaspartyl methyltransferase</fullName>
    </alternativeName>
</protein>
<dbReference type="GO" id="GO:0032259">
    <property type="term" value="P:methylation"/>
    <property type="evidence" value="ECO:0007669"/>
    <property type="project" value="UniProtKB-KW"/>
</dbReference>
<dbReference type="GO" id="GO:0004719">
    <property type="term" value="F:protein-L-isoaspartate (D-aspartate) O-methyltransferase activity"/>
    <property type="evidence" value="ECO:0007669"/>
    <property type="project" value="InterPro"/>
</dbReference>
<dbReference type="Proteomes" id="UP000199344">
    <property type="component" value="Unassembled WGS sequence"/>
</dbReference>
<dbReference type="CDD" id="cd02440">
    <property type="entry name" value="AdoMet_MTases"/>
    <property type="match status" value="1"/>
</dbReference>
<evidence type="ECO:0000256" key="2">
    <source>
        <dbReference type="ARBA" id="ARBA00013346"/>
    </source>
</evidence>
<dbReference type="Gene3D" id="3.40.50.150">
    <property type="entry name" value="Vaccinia Virus protein VP39"/>
    <property type="match status" value="1"/>
</dbReference>
<keyword evidence="4" id="KW-0489">Methyltransferase</keyword>
<dbReference type="GO" id="GO:0005737">
    <property type="term" value="C:cytoplasm"/>
    <property type="evidence" value="ECO:0007669"/>
    <property type="project" value="TreeGrafter"/>
</dbReference>
<dbReference type="AlphaFoldDB" id="A0A1G7F589"/>
<dbReference type="EMBL" id="FNAH01000010">
    <property type="protein sequence ID" value="SDE71103.1"/>
    <property type="molecule type" value="Genomic_DNA"/>
</dbReference>
<keyword evidence="5" id="KW-1185">Reference proteome</keyword>
<dbReference type="OrthoDB" id="9798496at2"/>
<sequence>MVDFTQARTVMVDTQVRPSDVTKYPVIDAMLAVPREAFVPDGRQSVAYAEDAIPLGSGRWLMEPRNISKLLDALNIQPDELVLNVAAGLGYDAAVMARLAQAVVALESDEDLARRAETILSEQGIDNVAVVTGDLAGGYAGQAPYDVILIGAGIEALPDAIADQLREGGRIGAIFLEGHLGIARIGHKLDGKISWRYSFNGSAPLLPGFVKSVGFEF</sequence>
<evidence type="ECO:0000313" key="5">
    <source>
        <dbReference type="Proteomes" id="UP000199344"/>
    </source>
</evidence>
<dbReference type="InterPro" id="IPR000682">
    <property type="entry name" value="PCMT"/>
</dbReference>
<dbReference type="STRING" id="591205.SAMN05421538_11015"/>
<reference evidence="4 5" key="1">
    <citation type="submission" date="2016-10" db="EMBL/GenBank/DDBJ databases">
        <authorList>
            <person name="de Groot N.N."/>
        </authorList>
    </citation>
    <scope>NUCLEOTIDE SEQUENCE [LARGE SCALE GENOMIC DNA]</scope>
    <source>
        <strain evidence="4 5">DSM 22220</strain>
    </source>
</reference>
<organism evidence="4 5">
    <name type="scientific">Paracoccus isoporae</name>
    <dbReference type="NCBI Taxonomy" id="591205"/>
    <lineage>
        <taxon>Bacteria</taxon>
        <taxon>Pseudomonadati</taxon>
        <taxon>Pseudomonadota</taxon>
        <taxon>Alphaproteobacteria</taxon>
        <taxon>Rhodobacterales</taxon>
        <taxon>Paracoccaceae</taxon>
        <taxon>Paracoccus</taxon>
    </lineage>
</organism>
<comment type="similarity">
    <text evidence="1">Belongs to the methyltransferase superfamily. L-isoaspartyl/D-aspartyl protein methyltransferase family.</text>
</comment>
<name>A0A1G7F589_9RHOB</name>
<keyword evidence="4" id="KW-0808">Transferase</keyword>
<dbReference type="RefSeq" id="WP_090524807.1">
    <property type="nucleotide sequence ID" value="NZ_FNAH01000010.1"/>
</dbReference>
<evidence type="ECO:0000256" key="1">
    <source>
        <dbReference type="ARBA" id="ARBA00005369"/>
    </source>
</evidence>
<dbReference type="SUPFAM" id="SSF53335">
    <property type="entry name" value="S-adenosyl-L-methionine-dependent methyltransferases"/>
    <property type="match status" value="1"/>
</dbReference>
<dbReference type="PANTHER" id="PTHR11579:SF18">
    <property type="entry name" value="PROTEIN-L-ISOASPARTATE O-METHYLTRANSFERASE"/>
    <property type="match status" value="1"/>
</dbReference>
<dbReference type="InterPro" id="IPR029063">
    <property type="entry name" value="SAM-dependent_MTases_sf"/>
</dbReference>
<gene>
    <name evidence="4" type="ORF">SAMN05421538_11015</name>
</gene>
<dbReference type="Pfam" id="PF01135">
    <property type="entry name" value="PCMT"/>
    <property type="match status" value="1"/>
</dbReference>
<evidence type="ECO:0000313" key="4">
    <source>
        <dbReference type="EMBL" id="SDE71103.1"/>
    </source>
</evidence>
<accession>A0A1G7F589</accession>
<dbReference type="PANTHER" id="PTHR11579">
    <property type="entry name" value="PROTEIN-L-ISOASPARTATE O-METHYLTRANSFERASE"/>
    <property type="match status" value="1"/>
</dbReference>
<evidence type="ECO:0000256" key="3">
    <source>
        <dbReference type="ARBA" id="ARBA00030757"/>
    </source>
</evidence>
<proteinExistence type="inferred from homology"/>